<name>A0ABY3SKM1_9BACL</name>
<reference evidence="2 3" key="1">
    <citation type="journal article" date="2024" name="Int. J. Syst. Evol. Microbiol.">
        <title>Paenibacillus hexagrammi sp. nov., a novel bacterium isolated from the gut content of Hexagrammos agrammus.</title>
        <authorList>
            <person name="Jung H.K."/>
            <person name="Kim D.G."/>
            <person name="Zin H."/>
            <person name="Park J."/>
            <person name="Jung H."/>
            <person name="Kim Y.O."/>
            <person name="Kong H.J."/>
            <person name="Kim J.W."/>
            <person name="Kim Y.S."/>
        </authorList>
    </citation>
    <scope>NUCLEOTIDE SEQUENCE [LARGE SCALE GENOMIC DNA]</scope>
    <source>
        <strain evidence="2 3">YPD9-1</strain>
    </source>
</reference>
<evidence type="ECO:0000256" key="1">
    <source>
        <dbReference type="SAM" id="Coils"/>
    </source>
</evidence>
<gene>
    <name evidence="2" type="ORF">L0M14_00275</name>
</gene>
<proteinExistence type="predicted"/>
<dbReference type="Proteomes" id="UP001649230">
    <property type="component" value="Chromosome"/>
</dbReference>
<organism evidence="2 3">
    <name type="scientific">Paenibacillus hexagrammi</name>
    <dbReference type="NCBI Taxonomy" id="2908839"/>
    <lineage>
        <taxon>Bacteria</taxon>
        <taxon>Bacillati</taxon>
        <taxon>Bacillota</taxon>
        <taxon>Bacilli</taxon>
        <taxon>Bacillales</taxon>
        <taxon>Paenibacillaceae</taxon>
        <taxon>Paenibacillus</taxon>
    </lineage>
</organism>
<dbReference type="RefSeq" id="WP_235120135.1">
    <property type="nucleotide sequence ID" value="NZ_CP090978.1"/>
</dbReference>
<keyword evidence="1" id="KW-0175">Coiled coil</keyword>
<evidence type="ECO:0000313" key="3">
    <source>
        <dbReference type="Proteomes" id="UP001649230"/>
    </source>
</evidence>
<accession>A0ABY3SKM1</accession>
<protein>
    <submittedName>
        <fullName evidence="2">Uncharacterized protein</fullName>
    </submittedName>
</protein>
<keyword evidence="3" id="KW-1185">Reference proteome</keyword>
<sequence length="241" mass="28144">MSDGKFISEAELEDSKKALGMDDNKYDYFVLNFLQNKHTKGGDRAISSRISPIADKEVIASKTFWEIAEYAEEATLMAASEKCYHITFDETEYCQLIFSYFKAYHKNKNQGRACFEERYASILAREKESIKNNIDKLEQEQRLLNKDDAQHKDEDKESIQEKLNVNSLLINFYHSYKDFLDNEVINETNAKVQFALSFVDWSTDEIPERWSLNNMYTVKEHQEKNLKVNLYKCLCKSAASV</sequence>
<feature type="coiled-coil region" evidence="1">
    <location>
        <begin position="120"/>
        <end position="154"/>
    </location>
</feature>
<dbReference type="EMBL" id="CP090978">
    <property type="protein sequence ID" value="UJF33741.1"/>
    <property type="molecule type" value="Genomic_DNA"/>
</dbReference>
<evidence type="ECO:0000313" key="2">
    <source>
        <dbReference type="EMBL" id="UJF33741.1"/>
    </source>
</evidence>